<evidence type="ECO:0000256" key="1">
    <source>
        <dbReference type="SAM" id="Phobius"/>
    </source>
</evidence>
<dbReference type="AlphaFoldDB" id="A0A4R9C0K9"/>
<dbReference type="InterPro" id="IPR052739">
    <property type="entry name" value="FAAH2"/>
</dbReference>
<sequence>MYNKKINNILLKYIAIILLMILVNSTISKANSTLDNKTNKFVLDKATYKKLSATEMAKLVRDGKVTARQLVDMAYEVIEETDPILNNIIKQDGQTINKALKDRAYADAENMSNKDKPFFGVPLLIKGLTFELANGMNSYGLEFMKDNISKKDNVLVKAYTDLGFIPVAQTTVPQMGLINVTNSNLFGITKNPWNTNKNPGGSSGGSASGVAVGQTPIATANDAGGSIRIPASFSGLIGYFPSGGVVKPNSKSTGFQMENFIMAEKMEDVIGIANALGGDIKTKDLHLDKNKVIAYTTKTPANTPISDEAIKAVNEAVNFLKSKGYLLEEVEYPIDGKKMMIDYYINASKSGSISNHLFKKIYKKDMSEKDVELLNWGLYQLGKKLSSDDIKKAKNDLIDFRNKMENFYKKYQAFITPTTSYSAPDADYNHIPKQLNEKMRDMSNLTKDEALNLIYDQWLPAWTITPFTQLSNITDTPSISIPTHLTKDNLPLGVLISADRLNDNIILEIAKLFEDNNKFYLYQDFENFNKYEEVKKYRKGKLDKINNEVLENKGEKIIKRADINKSPVKVTENKSDGLYVQNSKNKNPNTSDFGVQDYIYLFQFTIIAFIYKKYRINLKM</sequence>
<dbReference type="PANTHER" id="PTHR43372">
    <property type="entry name" value="FATTY-ACID AMIDE HYDROLASE"/>
    <property type="match status" value="1"/>
</dbReference>
<dbReference type="Gene3D" id="3.90.1300.10">
    <property type="entry name" value="Amidase signature (AS) domain"/>
    <property type="match status" value="1"/>
</dbReference>
<protein>
    <submittedName>
        <fullName evidence="3">Amidase</fullName>
    </submittedName>
</protein>
<evidence type="ECO:0000259" key="2">
    <source>
        <dbReference type="Pfam" id="PF01425"/>
    </source>
</evidence>
<dbReference type="Proteomes" id="UP000297454">
    <property type="component" value="Unassembled WGS sequence"/>
</dbReference>
<dbReference type="GO" id="GO:0012505">
    <property type="term" value="C:endomembrane system"/>
    <property type="evidence" value="ECO:0007669"/>
    <property type="project" value="TreeGrafter"/>
</dbReference>
<name>A0A4R9C0K9_9FIRM</name>
<accession>A0A4R9C0K9</accession>
<gene>
    <name evidence="3" type="ORF">EQF91_05925</name>
</gene>
<organism evidence="3 4">
    <name type="scientific">Helcococcus ovis</name>
    <dbReference type="NCBI Taxonomy" id="72026"/>
    <lineage>
        <taxon>Bacteria</taxon>
        <taxon>Bacillati</taxon>
        <taxon>Bacillota</taxon>
        <taxon>Tissierellia</taxon>
        <taxon>Tissierellales</taxon>
        <taxon>Peptoniphilaceae</taxon>
        <taxon>Helcococcus</taxon>
    </lineage>
</organism>
<keyword evidence="1" id="KW-0812">Transmembrane</keyword>
<dbReference type="InterPro" id="IPR020556">
    <property type="entry name" value="Amidase_CS"/>
</dbReference>
<dbReference type="SUPFAM" id="SSF75304">
    <property type="entry name" value="Amidase signature (AS) enzymes"/>
    <property type="match status" value="1"/>
</dbReference>
<keyword evidence="1" id="KW-1133">Transmembrane helix</keyword>
<feature type="transmembrane region" description="Helical" evidence="1">
    <location>
        <begin position="9"/>
        <end position="27"/>
    </location>
</feature>
<feature type="domain" description="Amidase" evidence="2">
    <location>
        <begin position="95"/>
        <end position="507"/>
    </location>
</feature>
<comment type="caution">
    <text evidence="3">The sequence shown here is derived from an EMBL/GenBank/DDBJ whole genome shotgun (WGS) entry which is preliminary data.</text>
</comment>
<reference evidence="3 4" key="1">
    <citation type="submission" date="2019-01" db="EMBL/GenBank/DDBJ databases">
        <title>Draft Genome Sequences of Helcococcus ovis Strains Isolated from the Uterus and Vagina of Dairy Cows with Metritis.</title>
        <authorList>
            <person name="Cunha F."/>
            <person name="Jeon S.J."/>
            <person name="Kutzer P."/>
            <person name="Galvao K.N."/>
        </authorList>
    </citation>
    <scope>NUCLEOTIDE SEQUENCE [LARGE SCALE GENOMIC DNA]</scope>
    <source>
        <strain evidence="3 4">KG-37</strain>
    </source>
</reference>
<dbReference type="RefSeq" id="WP_134744307.1">
    <property type="nucleotide sequence ID" value="NZ_SCFQ01000021.1"/>
</dbReference>
<dbReference type="PROSITE" id="PS00571">
    <property type="entry name" value="AMIDASES"/>
    <property type="match status" value="1"/>
</dbReference>
<evidence type="ECO:0000313" key="4">
    <source>
        <dbReference type="Proteomes" id="UP000297454"/>
    </source>
</evidence>
<proteinExistence type="predicted"/>
<keyword evidence="4" id="KW-1185">Reference proteome</keyword>
<dbReference type="EMBL" id="SCFR01000020">
    <property type="protein sequence ID" value="TFF65387.1"/>
    <property type="molecule type" value="Genomic_DNA"/>
</dbReference>
<keyword evidence="1" id="KW-0472">Membrane</keyword>
<dbReference type="PANTHER" id="PTHR43372:SF4">
    <property type="entry name" value="FATTY-ACID AMIDE HYDROLASE 2"/>
    <property type="match status" value="1"/>
</dbReference>
<dbReference type="InterPro" id="IPR023631">
    <property type="entry name" value="Amidase_dom"/>
</dbReference>
<evidence type="ECO:0000313" key="3">
    <source>
        <dbReference type="EMBL" id="TFF65387.1"/>
    </source>
</evidence>
<dbReference type="Pfam" id="PF01425">
    <property type="entry name" value="Amidase"/>
    <property type="match status" value="1"/>
</dbReference>
<dbReference type="InterPro" id="IPR036928">
    <property type="entry name" value="AS_sf"/>
</dbReference>